<accession>A0AA41XGD6</accession>
<evidence type="ECO:0000256" key="1">
    <source>
        <dbReference type="SAM" id="Phobius"/>
    </source>
</evidence>
<sequence>MSIARFPYDRPVSDARAALLAGAAQGALLSSAWAVVGWFFIGPELYSLLGLVAVVAAMPLAAVAAWGGGYAVLRGCRVARPADLSWWTLGGTAVLGGLIALVAGVLAFLLSIFTVVVLWTGDRIEPIVIGAVTATSVATVLIGMIVSLSASRALRPRLPAPLL</sequence>
<dbReference type="EMBL" id="JANLCK010000002">
    <property type="protein sequence ID" value="MCS5725215.1"/>
    <property type="molecule type" value="Genomic_DNA"/>
</dbReference>
<organism evidence="2 3">
    <name type="scientific">Herbiconiux oxytropis</name>
    <dbReference type="NCBI Taxonomy" id="2970915"/>
    <lineage>
        <taxon>Bacteria</taxon>
        <taxon>Bacillati</taxon>
        <taxon>Actinomycetota</taxon>
        <taxon>Actinomycetes</taxon>
        <taxon>Micrococcales</taxon>
        <taxon>Microbacteriaceae</taxon>
        <taxon>Herbiconiux</taxon>
    </lineage>
</organism>
<evidence type="ECO:0000313" key="3">
    <source>
        <dbReference type="Proteomes" id="UP001165587"/>
    </source>
</evidence>
<proteinExistence type="predicted"/>
<keyword evidence="3" id="KW-1185">Reference proteome</keyword>
<dbReference type="RefSeq" id="WP_259525688.1">
    <property type="nucleotide sequence ID" value="NZ_JANLCK010000002.1"/>
</dbReference>
<evidence type="ECO:0000313" key="2">
    <source>
        <dbReference type="EMBL" id="MCS5725215.1"/>
    </source>
</evidence>
<protein>
    <submittedName>
        <fullName evidence="2">Uncharacterized protein</fullName>
    </submittedName>
</protein>
<keyword evidence="1" id="KW-0812">Transmembrane</keyword>
<name>A0AA41XGD6_9MICO</name>
<feature type="transmembrane region" description="Helical" evidence="1">
    <location>
        <begin position="50"/>
        <end position="73"/>
    </location>
</feature>
<gene>
    <name evidence="2" type="ORF">N1028_04835</name>
</gene>
<keyword evidence="1" id="KW-0472">Membrane</keyword>
<feature type="transmembrane region" description="Helical" evidence="1">
    <location>
        <begin position="127"/>
        <end position="148"/>
    </location>
</feature>
<dbReference type="AlphaFoldDB" id="A0AA41XGD6"/>
<dbReference type="Proteomes" id="UP001165587">
    <property type="component" value="Unassembled WGS sequence"/>
</dbReference>
<keyword evidence="1" id="KW-1133">Transmembrane helix</keyword>
<reference evidence="2" key="1">
    <citation type="submission" date="2022-08" db="EMBL/GenBank/DDBJ databases">
        <authorList>
            <person name="Deng Y."/>
            <person name="Han X.-F."/>
            <person name="Zhang Y.-Q."/>
        </authorList>
    </citation>
    <scope>NUCLEOTIDE SEQUENCE</scope>
    <source>
        <strain evidence="2">CPCC 203407</strain>
    </source>
</reference>
<feature type="transmembrane region" description="Helical" evidence="1">
    <location>
        <begin position="94"/>
        <end position="121"/>
    </location>
</feature>
<comment type="caution">
    <text evidence="2">The sequence shown here is derived from an EMBL/GenBank/DDBJ whole genome shotgun (WGS) entry which is preliminary data.</text>
</comment>